<dbReference type="Pfam" id="PF13240">
    <property type="entry name" value="Zn_Ribbon_1"/>
    <property type="match status" value="1"/>
</dbReference>
<organism evidence="3 4">
    <name type="scientific">Zymobacter palmae</name>
    <dbReference type="NCBI Taxonomy" id="33074"/>
    <lineage>
        <taxon>Bacteria</taxon>
        <taxon>Pseudomonadati</taxon>
        <taxon>Pseudomonadota</taxon>
        <taxon>Gammaproteobacteria</taxon>
        <taxon>Oceanospirillales</taxon>
        <taxon>Halomonadaceae</taxon>
        <taxon>Zymobacter group</taxon>
        <taxon>Zymobacter</taxon>
    </lineage>
</organism>
<dbReference type="Proteomes" id="UP000267342">
    <property type="component" value="Chromosome"/>
</dbReference>
<dbReference type="OrthoDB" id="2004788at2"/>
<accession>A0A348HHG5</accession>
<gene>
    <name evidence="3" type="ORF">ZBT109_2335</name>
</gene>
<feature type="transmembrane region" description="Helical" evidence="1">
    <location>
        <begin position="61"/>
        <end position="92"/>
    </location>
</feature>
<dbReference type="AlphaFoldDB" id="A0A348HHG5"/>
<protein>
    <submittedName>
        <fullName evidence="3">TM2 domain protein</fullName>
    </submittedName>
</protein>
<dbReference type="EMBL" id="AP018933">
    <property type="protein sequence ID" value="BBG31067.1"/>
    <property type="molecule type" value="Genomic_DNA"/>
</dbReference>
<keyword evidence="4" id="KW-1185">Reference proteome</keyword>
<name>A0A348HHG5_9GAMM</name>
<reference evidence="3 4" key="1">
    <citation type="submission" date="2018-09" db="EMBL/GenBank/DDBJ databases">
        <title>Zymobacter palmae IAM14233 (=T109) whole genome analysis.</title>
        <authorList>
            <person name="Yanase H."/>
        </authorList>
    </citation>
    <scope>NUCLEOTIDE SEQUENCE [LARGE SCALE GENOMIC DNA]</scope>
    <source>
        <strain evidence="3 4">IAM14233</strain>
    </source>
</reference>
<keyword evidence="1" id="KW-1133">Transmembrane helix</keyword>
<feature type="transmembrane region" description="Helical" evidence="1">
    <location>
        <begin position="37"/>
        <end position="55"/>
    </location>
</feature>
<sequence>MKYCQSCAAELADNAQSCPRCGYVFTPALHQNKTSKAVCILLCVFLWPLGIHRFICGDIGVGVAILIGNLLAWTAGLLILAPLLMCPIAWLIDLITLCCDRRPIWN</sequence>
<evidence type="ECO:0000313" key="4">
    <source>
        <dbReference type="Proteomes" id="UP000267342"/>
    </source>
</evidence>
<keyword evidence="1" id="KW-0472">Membrane</keyword>
<evidence type="ECO:0000313" key="3">
    <source>
        <dbReference type="EMBL" id="BBG31067.1"/>
    </source>
</evidence>
<feature type="domain" description="Zinc-ribbon" evidence="2">
    <location>
        <begin position="3"/>
        <end position="23"/>
    </location>
</feature>
<dbReference type="RefSeq" id="WP_027706332.1">
    <property type="nucleotide sequence ID" value="NZ_AP018933.1"/>
</dbReference>
<dbReference type="InterPro" id="IPR026870">
    <property type="entry name" value="Zinc_ribbon_dom"/>
</dbReference>
<proteinExistence type="predicted"/>
<keyword evidence="1" id="KW-0812">Transmembrane</keyword>
<evidence type="ECO:0000259" key="2">
    <source>
        <dbReference type="Pfam" id="PF13240"/>
    </source>
</evidence>
<dbReference type="KEGG" id="zpl:ZBT109_2335"/>
<evidence type="ECO:0000256" key="1">
    <source>
        <dbReference type="SAM" id="Phobius"/>
    </source>
</evidence>